<comment type="caution">
    <text evidence="3">The sequence shown here is derived from an EMBL/GenBank/DDBJ whole genome shotgun (WGS) entry which is preliminary data.</text>
</comment>
<evidence type="ECO:0000313" key="4">
    <source>
        <dbReference type="Proteomes" id="UP001231189"/>
    </source>
</evidence>
<dbReference type="PANTHER" id="PTHR34357:SF5">
    <property type="entry name" value="EXPRESSED PROTEIN"/>
    <property type="match status" value="1"/>
</dbReference>
<name>A0AAD8S5M9_LOLMU</name>
<dbReference type="PROSITE" id="PS51808">
    <property type="entry name" value="CHCH"/>
    <property type="match status" value="1"/>
</dbReference>
<feature type="compositionally biased region" description="Low complexity" evidence="1">
    <location>
        <begin position="28"/>
        <end position="41"/>
    </location>
</feature>
<feature type="domain" description="GCK" evidence="2">
    <location>
        <begin position="64"/>
        <end position="135"/>
    </location>
</feature>
<feature type="region of interest" description="Disordered" evidence="1">
    <location>
        <begin position="1"/>
        <end position="63"/>
    </location>
</feature>
<dbReference type="AlphaFoldDB" id="A0AAD8S5M9"/>
<evidence type="ECO:0000313" key="3">
    <source>
        <dbReference type="EMBL" id="KAK1645610.1"/>
    </source>
</evidence>
<proteinExistence type="predicted"/>
<evidence type="ECO:0000259" key="2">
    <source>
        <dbReference type="SMART" id="SM01227"/>
    </source>
</evidence>
<dbReference type="Gene3D" id="1.10.287.2900">
    <property type="match status" value="1"/>
</dbReference>
<evidence type="ECO:0000256" key="1">
    <source>
        <dbReference type="SAM" id="MobiDB-lite"/>
    </source>
</evidence>
<keyword evidence="4" id="KW-1185">Reference proteome</keyword>
<dbReference type="Proteomes" id="UP001231189">
    <property type="component" value="Unassembled WGS sequence"/>
</dbReference>
<dbReference type="PANTHER" id="PTHR34357">
    <property type="entry name" value="F7A19.14 PROTEIN-RELATED"/>
    <property type="match status" value="1"/>
</dbReference>
<gene>
    <name evidence="3" type="ORF">QYE76_063415</name>
</gene>
<accession>A0AAD8S5M9</accession>
<dbReference type="SMART" id="SM01227">
    <property type="entry name" value="GCK"/>
    <property type="match status" value="1"/>
</dbReference>
<dbReference type="EMBL" id="JAUUTY010000004">
    <property type="protein sequence ID" value="KAK1645610.1"/>
    <property type="molecule type" value="Genomic_DNA"/>
</dbReference>
<sequence length="138" mass="14712">MGVAASAASPFPEAVAPDDPPAKEDTQPAAAADAPPEAAAPSDPPVKEEIEPAAAAVAGEEEQEECPFCVYMKGGGCKEEFVEWEKCVEEAEADGGNVVKQCAKVMAALGRCMENYPDYYTPVSCRVDRQFWEEDLPL</sequence>
<dbReference type="Pfam" id="PF07802">
    <property type="entry name" value="GCK"/>
    <property type="match status" value="1"/>
</dbReference>
<protein>
    <recommendedName>
        <fullName evidence="2">GCK domain-containing protein</fullName>
    </recommendedName>
</protein>
<organism evidence="3 4">
    <name type="scientific">Lolium multiflorum</name>
    <name type="common">Italian ryegrass</name>
    <name type="synonym">Lolium perenne subsp. multiflorum</name>
    <dbReference type="NCBI Taxonomy" id="4521"/>
    <lineage>
        <taxon>Eukaryota</taxon>
        <taxon>Viridiplantae</taxon>
        <taxon>Streptophyta</taxon>
        <taxon>Embryophyta</taxon>
        <taxon>Tracheophyta</taxon>
        <taxon>Spermatophyta</taxon>
        <taxon>Magnoliopsida</taxon>
        <taxon>Liliopsida</taxon>
        <taxon>Poales</taxon>
        <taxon>Poaceae</taxon>
        <taxon>BOP clade</taxon>
        <taxon>Pooideae</taxon>
        <taxon>Poodae</taxon>
        <taxon>Poeae</taxon>
        <taxon>Poeae Chloroplast Group 2 (Poeae type)</taxon>
        <taxon>Loliodinae</taxon>
        <taxon>Loliinae</taxon>
        <taxon>Lolium</taxon>
    </lineage>
</organism>
<reference evidence="3" key="1">
    <citation type="submission" date="2023-07" db="EMBL/GenBank/DDBJ databases">
        <title>A chromosome-level genome assembly of Lolium multiflorum.</title>
        <authorList>
            <person name="Chen Y."/>
            <person name="Copetti D."/>
            <person name="Kolliker R."/>
            <person name="Studer B."/>
        </authorList>
    </citation>
    <scope>NUCLEOTIDE SEQUENCE</scope>
    <source>
        <strain evidence="3">02402/16</strain>
        <tissue evidence="3">Leaf</tissue>
    </source>
</reference>
<dbReference type="InterPro" id="IPR012891">
    <property type="entry name" value="GCK_dom"/>
</dbReference>